<keyword evidence="2" id="KW-1185">Reference proteome</keyword>
<protein>
    <submittedName>
        <fullName evidence="1">Hypothetical_protein</fullName>
    </submittedName>
</protein>
<sequence>MSLQTCLNMPLKMTLKNISGVIYSKTRTVFARLSVFGHAKSRKNAPYFIVLYQLEHISIFQLFQYFHLLVYYWSNLFVKQEFKQQTWRILINYDPNQIYCFRAKMRKQTDVHLDELLLTKRCDEFYLNQISEMKQESFYQTTCVPNLQYQQPASRVEKCKHNYTAKQQEQIIKRNPVNKAAQQDVNIEKALLKFERWRKFDKQTTQKLFPSFGK</sequence>
<accession>A0ABP1H1L0</accession>
<dbReference type="Proteomes" id="UP001642409">
    <property type="component" value="Unassembled WGS sequence"/>
</dbReference>
<reference evidence="1 2" key="1">
    <citation type="submission" date="2024-07" db="EMBL/GenBank/DDBJ databases">
        <authorList>
            <person name="Akdeniz Z."/>
        </authorList>
    </citation>
    <scope>NUCLEOTIDE SEQUENCE [LARGE SCALE GENOMIC DNA]</scope>
</reference>
<evidence type="ECO:0000313" key="2">
    <source>
        <dbReference type="Proteomes" id="UP001642409"/>
    </source>
</evidence>
<name>A0ABP1H1L0_9EUKA</name>
<comment type="caution">
    <text evidence="1">The sequence shown here is derived from an EMBL/GenBank/DDBJ whole genome shotgun (WGS) entry which is preliminary data.</text>
</comment>
<proteinExistence type="predicted"/>
<gene>
    <name evidence="1" type="ORF">HINF_LOCUS6534</name>
</gene>
<organism evidence="1 2">
    <name type="scientific">Hexamita inflata</name>
    <dbReference type="NCBI Taxonomy" id="28002"/>
    <lineage>
        <taxon>Eukaryota</taxon>
        <taxon>Metamonada</taxon>
        <taxon>Diplomonadida</taxon>
        <taxon>Hexamitidae</taxon>
        <taxon>Hexamitinae</taxon>
        <taxon>Hexamita</taxon>
    </lineage>
</organism>
<dbReference type="EMBL" id="CAXDID020000013">
    <property type="protein sequence ID" value="CAL5981195.1"/>
    <property type="molecule type" value="Genomic_DNA"/>
</dbReference>
<evidence type="ECO:0000313" key="1">
    <source>
        <dbReference type="EMBL" id="CAL5981195.1"/>
    </source>
</evidence>